<evidence type="ECO:0000313" key="1">
    <source>
        <dbReference type="EMBL" id="AHE99949.1"/>
    </source>
</evidence>
<dbReference type="Proteomes" id="UP000005289">
    <property type="component" value="Chromosome"/>
</dbReference>
<gene>
    <name evidence="1" type="ORF">THITH_04750</name>
</gene>
<dbReference type="KEGG" id="tti:THITH_04750"/>
<reference evidence="1 2" key="1">
    <citation type="submission" date="2013-12" db="EMBL/GenBank/DDBJ databases">
        <authorList>
            <consortium name="DOE Joint Genome Institute"/>
            <person name="Muyzer G."/>
            <person name="Huntemann M."/>
            <person name="Han J."/>
            <person name="Chen A."/>
            <person name="Kyrpides N."/>
            <person name="Mavromatis K."/>
            <person name="Markowitz V."/>
            <person name="Palaniappan K."/>
            <person name="Ivanova N."/>
            <person name="Schaumberg A."/>
            <person name="Pati A."/>
            <person name="Liolios K."/>
            <person name="Nordberg H.P."/>
            <person name="Cantor M.N."/>
            <person name="Hua S.X."/>
            <person name="Woyke T."/>
        </authorList>
    </citation>
    <scope>NUCLEOTIDE SEQUENCE [LARGE SCALE GENOMIC DNA]</scope>
    <source>
        <strain evidence="1 2">ARh 1</strain>
    </source>
</reference>
<dbReference type="HOGENOM" id="CLU_3085818_0_0_6"/>
<proteinExistence type="predicted"/>
<protein>
    <submittedName>
        <fullName evidence="1">Uncharacterized protein</fullName>
    </submittedName>
</protein>
<keyword evidence="2" id="KW-1185">Reference proteome</keyword>
<organism evidence="1 2">
    <name type="scientific">Thioalkalivibrio paradoxus ARh 1</name>
    <dbReference type="NCBI Taxonomy" id="713585"/>
    <lineage>
        <taxon>Bacteria</taxon>
        <taxon>Pseudomonadati</taxon>
        <taxon>Pseudomonadota</taxon>
        <taxon>Gammaproteobacteria</taxon>
        <taxon>Chromatiales</taxon>
        <taxon>Ectothiorhodospiraceae</taxon>
        <taxon>Thioalkalivibrio</taxon>
    </lineage>
</organism>
<dbReference type="EMBL" id="CP007029">
    <property type="protein sequence ID" value="AHE99949.1"/>
    <property type="molecule type" value="Genomic_DNA"/>
</dbReference>
<sequence length="52" mass="6022">MPRIHLAGDAFTNFPFHPQRDHGSTGILLISFLQGRLERSQFICIHIRLLHI</sequence>
<accession>W0DMY1</accession>
<evidence type="ECO:0000313" key="2">
    <source>
        <dbReference type="Proteomes" id="UP000005289"/>
    </source>
</evidence>
<name>W0DMY1_9GAMM</name>
<dbReference type="AlphaFoldDB" id="W0DMY1"/>